<evidence type="ECO:0000313" key="2">
    <source>
        <dbReference type="Proteomes" id="UP000031565"/>
    </source>
</evidence>
<name>A0A2P6F9I0_9MOLU</name>
<reference evidence="1 2" key="1">
    <citation type="journal article" date="2015" name="MBio">
        <title>Genome sequence of the Drosophila melanogaster male-killing Spiroplasma strain MSRO endosymbiont.</title>
        <authorList>
            <person name="Paredes J.C."/>
            <person name="Herren J.K."/>
            <person name="Schupfer F."/>
            <person name="Marin R."/>
            <person name="Claverol S."/>
            <person name="Kuo C.H."/>
            <person name="Lemaitre B."/>
            <person name="Beven L."/>
        </authorList>
    </citation>
    <scope>NUCLEOTIDE SEQUENCE [LARGE SCALE GENOMIC DNA]</scope>
    <source>
        <strain evidence="1 2">MSRO</strain>
    </source>
</reference>
<dbReference type="EMBL" id="JTLV02000004">
    <property type="protein sequence ID" value="PQM30108.1"/>
    <property type="molecule type" value="Genomic_DNA"/>
</dbReference>
<dbReference type="Proteomes" id="UP000031565">
    <property type="component" value="Unassembled WGS sequence"/>
</dbReference>
<protein>
    <submittedName>
        <fullName evidence="1">Uncharacterized protein</fullName>
    </submittedName>
</protein>
<organism evidence="1 2">
    <name type="scientific">Spiroplasma poulsonii</name>
    <dbReference type="NCBI Taxonomy" id="2138"/>
    <lineage>
        <taxon>Bacteria</taxon>
        <taxon>Bacillati</taxon>
        <taxon>Mycoplasmatota</taxon>
        <taxon>Mollicutes</taxon>
        <taxon>Entomoplasmatales</taxon>
        <taxon>Spiroplasmataceae</taxon>
        <taxon>Spiroplasma</taxon>
    </lineage>
</organism>
<accession>A0A2P6F9I0</accession>
<keyword evidence="2" id="KW-1185">Reference proteome</keyword>
<sequence>MINEPNPLFLSTSTTLNPWPTMANCYKLQFDLEDSFNIKSKERWANRTHWYGILDDDLMTAYNKGNKKVLQDVLMIFLFNQVNQP</sequence>
<proteinExistence type="predicted"/>
<comment type="caution">
    <text evidence="1">The sequence shown here is derived from an EMBL/GenBank/DDBJ whole genome shotgun (WGS) entry which is preliminary data.</text>
</comment>
<evidence type="ECO:0000313" key="1">
    <source>
        <dbReference type="EMBL" id="PQM30108.1"/>
    </source>
</evidence>
<dbReference type="AlphaFoldDB" id="A0A2P6F9I0"/>
<gene>
    <name evidence="1" type="ORF">SMSRO_SF025800</name>
</gene>
<dbReference type="RefSeq" id="WP_105629140.1">
    <property type="nucleotide sequence ID" value="NZ_JTLV02000004.1"/>
</dbReference>